<dbReference type="AlphaFoldDB" id="A0A2N0H415"/>
<evidence type="ECO:0000313" key="1">
    <source>
        <dbReference type="EMBL" id="PKB13669.1"/>
    </source>
</evidence>
<evidence type="ECO:0000313" key="2">
    <source>
        <dbReference type="Proteomes" id="UP000232587"/>
    </source>
</evidence>
<protein>
    <submittedName>
        <fullName evidence="1">Uncharacterized protein</fullName>
    </submittedName>
</protein>
<dbReference type="Gene3D" id="1.10.10.10">
    <property type="entry name" value="Winged helix-like DNA-binding domain superfamily/Winged helix DNA-binding domain"/>
    <property type="match status" value="1"/>
</dbReference>
<name>A0A2N0H415_9SPHN</name>
<comment type="caution">
    <text evidence="1">The sequence shown here is derived from an EMBL/GenBank/DDBJ whole genome shotgun (WGS) entry which is preliminary data.</text>
</comment>
<dbReference type="Proteomes" id="UP000232587">
    <property type="component" value="Unassembled WGS sequence"/>
</dbReference>
<dbReference type="SUPFAM" id="SSF46785">
    <property type="entry name" value="Winged helix' DNA-binding domain"/>
    <property type="match status" value="1"/>
</dbReference>
<proteinExistence type="predicted"/>
<sequence>MVLSPPPWQLALARIEGALPFLGSEVADGLALASLRRLWRVHVRDFPQENQGPEHNPGIEAAELTRSWYTAERRDFLSWIARRGSPPLARAARLALAAKGATESFASVFEPADRALDRLDALLPARDPVATLSEWLEQLREDEIEFRELGSEEVVIEGKVFQRFAARGSAWAASLAVAMRPHVFSLGAAPLALAGLAPRSLFRAEPESPFPALLGQAITAAAADVATDLAAVRTALALGDQRLARLYASSQAPAVWQLIAGLGPLTRAELARALGVTRRTASQAATALEKADLAVLRPGDHALAPKTAPRAS</sequence>
<accession>A0A2N0H415</accession>
<keyword evidence="2" id="KW-1185">Reference proteome</keyword>
<dbReference type="InterPro" id="IPR036388">
    <property type="entry name" value="WH-like_DNA-bd_sf"/>
</dbReference>
<dbReference type="EMBL" id="PHUF01000006">
    <property type="protein sequence ID" value="PKB13669.1"/>
    <property type="molecule type" value="Genomic_DNA"/>
</dbReference>
<dbReference type="InterPro" id="IPR036390">
    <property type="entry name" value="WH_DNA-bd_sf"/>
</dbReference>
<reference evidence="1 2" key="1">
    <citation type="submission" date="2017-11" db="EMBL/GenBank/DDBJ databases">
        <title>Genomic Encyclopedia of Type Strains, Phase III (KMG-III): the genomes of soil and plant-associated and newly described type strains.</title>
        <authorList>
            <person name="Whitman W."/>
        </authorList>
    </citation>
    <scope>NUCLEOTIDE SEQUENCE [LARGE SCALE GENOMIC DNA]</scope>
    <source>
        <strain evidence="1 2">CGMCC 1.12274</strain>
    </source>
</reference>
<organism evidence="1 2">
    <name type="scientific">Novosphingobium kunmingense</name>
    <dbReference type="NCBI Taxonomy" id="1211806"/>
    <lineage>
        <taxon>Bacteria</taxon>
        <taxon>Pseudomonadati</taxon>
        <taxon>Pseudomonadota</taxon>
        <taxon>Alphaproteobacteria</taxon>
        <taxon>Sphingomonadales</taxon>
        <taxon>Sphingomonadaceae</taxon>
        <taxon>Novosphingobium</taxon>
    </lineage>
</organism>
<gene>
    <name evidence="1" type="ORF">B0I00_3110</name>
</gene>
<dbReference type="OrthoDB" id="7503192at2"/>